<dbReference type="SMART" id="SM00320">
    <property type="entry name" value="WD40"/>
    <property type="match status" value="6"/>
</dbReference>
<dbReference type="EMBL" id="ADVG01000001">
    <property type="protein sequence ID" value="EFH88317.1"/>
    <property type="molecule type" value="Genomic_DNA"/>
</dbReference>
<dbReference type="InterPro" id="IPR020472">
    <property type="entry name" value="WD40_PAC1"/>
</dbReference>
<dbReference type="Gene3D" id="2.130.10.10">
    <property type="entry name" value="YVTN repeat-like/Quinoprotein amine dehydrogenase"/>
    <property type="match status" value="2"/>
</dbReference>
<dbReference type="Pfam" id="PF00400">
    <property type="entry name" value="WD40"/>
    <property type="match status" value="4"/>
</dbReference>
<dbReference type="PROSITE" id="PS50082">
    <property type="entry name" value="WD_REPEATS_2"/>
    <property type="match status" value="4"/>
</dbReference>
<dbReference type="STRING" id="485913.Krac_9749"/>
<reference evidence="6 7" key="1">
    <citation type="journal article" date="2011" name="Stand. Genomic Sci.">
        <title>Non-contiguous finished genome sequence and contextual data of the filamentous soil bacterium Ktedonobacter racemifer type strain (SOSP1-21).</title>
        <authorList>
            <person name="Chang Y.J."/>
            <person name="Land M."/>
            <person name="Hauser L."/>
            <person name="Chertkov O."/>
            <person name="Del Rio T.G."/>
            <person name="Nolan M."/>
            <person name="Copeland A."/>
            <person name="Tice H."/>
            <person name="Cheng J.F."/>
            <person name="Lucas S."/>
            <person name="Han C."/>
            <person name="Goodwin L."/>
            <person name="Pitluck S."/>
            <person name="Ivanova N."/>
            <person name="Ovchinikova G."/>
            <person name="Pati A."/>
            <person name="Chen A."/>
            <person name="Palaniappan K."/>
            <person name="Mavromatis K."/>
            <person name="Liolios K."/>
            <person name="Brettin T."/>
            <person name="Fiebig A."/>
            <person name="Rohde M."/>
            <person name="Abt B."/>
            <person name="Goker M."/>
            <person name="Detter J.C."/>
            <person name="Woyke T."/>
            <person name="Bristow J."/>
            <person name="Eisen J.A."/>
            <person name="Markowitz V."/>
            <person name="Hugenholtz P."/>
            <person name="Kyrpides N.C."/>
            <person name="Klenk H.P."/>
            <person name="Lapidus A."/>
        </authorList>
    </citation>
    <scope>NUCLEOTIDE SEQUENCE [LARGE SCALE GENOMIC DNA]</scope>
    <source>
        <strain evidence="7">DSM 44963</strain>
    </source>
</reference>
<dbReference type="eggNOG" id="COG2319">
    <property type="taxonomic scope" value="Bacteria"/>
</dbReference>
<dbReference type="PROSITE" id="PS00678">
    <property type="entry name" value="WD_REPEATS_1"/>
    <property type="match status" value="1"/>
</dbReference>
<feature type="repeat" description="WD" evidence="3">
    <location>
        <begin position="340"/>
        <end position="374"/>
    </location>
</feature>
<dbReference type="InterPro" id="IPR011659">
    <property type="entry name" value="WD40"/>
</dbReference>
<evidence type="ECO:0000256" key="4">
    <source>
        <dbReference type="SAM" id="Phobius"/>
    </source>
</evidence>
<keyword evidence="4" id="KW-1133">Transmembrane helix</keyword>
<feature type="transmembrane region" description="Helical" evidence="4">
    <location>
        <begin position="420"/>
        <end position="443"/>
    </location>
</feature>
<feature type="repeat" description="WD" evidence="3">
    <location>
        <begin position="112"/>
        <end position="153"/>
    </location>
</feature>
<proteinExistence type="predicted"/>
<dbReference type="SUPFAM" id="SSF50978">
    <property type="entry name" value="WD40 repeat-like"/>
    <property type="match status" value="1"/>
</dbReference>
<keyword evidence="1 3" id="KW-0853">WD repeat</keyword>
<evidence type="ECO:0000313" key="6">
    <source>
        <dbReference type="EMBL" id="EFH88317.1"/>
    </source>
</evidence>
<protein>
    <submittedName>
        <fullName evidence="6">WD40 repeat, subgroup</fullName>
    </submittedName>
</protein>
<dbReference type="InterPro" id="IPR001680">
    <property type="entry name" value="WD40_rpt"/>
</dbReference>
<dbReference type="InterPro" id="IPR026870">
    <property type="entry name" value="Zinc_ribbon_dom"/>
</dbReference>
<organism evidence="6 7">
    <name type="scientific">Ktedonobacter racemifer DSM 44963</name>
    <dbReference type="NCBI Taxonomy" id="485913"/>
    <lineage>
        <taxon>Bacteria</taxon>
        <taxon>Bacillati</taxon>
        <taxon>Chloroflexota</taxon>
        <taxon>Ktedonobacteria</taxon>
        <taxon>Ktedonobacterales</taxon>
        <taxon>Ktedonobacteraceae</taxon>
        <taxon>Ktedonobacter</taxon>
    </lineage>
</organism>
<dbReference type="InParanoid" id="D6TDH2"/>
<dbReference type="InterPro" id="IPR019775">
    <property type="entry name" value="WD40_repeat_CS"/>
</dbReference>
<evidence type="ECO:0000313" key="7">
    <source>
        <dbReference type="Proteomes" id="UP000004508"/>
    </source>
</evidence>
<dbReference type="InterPro" id="IPR015943">
    <property type="entry name" value="WD40/YVTN_repeat-like_dom_sf"/>
</dbReference>
<sequence>MSSMNEFSGSMQMFCAYCGMANDSKQRFCPNCGHPLQNMPELVQGANSVIQARTRLSPAQQHYLRMEGRLLLFRLLRNGLGLVVVMLLFIVSFVVGWQWLRSLEGQTPLVNLSGHTESVTMAAWSPDGKRIASGGYDNTVRVWDASSGRQLFIHRGYHTDAYDKGLGWSPDSKHIASIDKDSSIHIWDATNGGNERVIRLSLKPSYLSWSPDGTRLAVSDNHTSDGVVQIVEVASGDVLYTFKGHTSFVSQIAWSPDGKRIASSSEDGMLLVWDPEGKGSTQVYKGHQGEASYLAWSPDGKRIASVSMSRRPYDDDIVQVREVANLRLLYAYQLASDYHVTGVAWSPDGKRIAISADPDLIQVWNAATGHPIFSYYGASNGDRFTTPDWSPDSTKLVVASSDHNVFIIEPRDTFIGQASLFDLVTIGMYGAGLLLLLLAIMIFGMRKKVSLLRMAGIALVIVLITGAVMVIMIISGWNPLLFRPNAE</sequence>
<evidence type="ECO:0000256" key="3">
    <source>
        <dbReference type="PROSITE-ProRule" id="PRU00221"/>
    </source>
</evidence>
<gene>
    <name evidence="6" type="ORF">Krac_9749</name>
</gene>
<evidence type="ECO:0000256" key="2">
    <source>
        <dbReference type="ARBA" id="ARBA00022737"/>
    </source>
</evidence>
<dbReference type="PRINTS" id="PR00320">
    <property type="entry name" value="GPROTEINBRPT"/>
</dbReference>
<keyword evidence="2" id="KW-0677">Repeat</keyword>
<evidence type="ECO:0000256" key="1">
    <source>
        <dbReference type="ARBA" id="ARBA00022574"/>
    </source>
</evidence>
<feature type="transmembrane region" description="Helical" evidence="4">
    <location>
        <begin position="455"/>
        <end position="477"/>
    </location>
</feature>
<dbReference type="OrthoDB" id="134579at2"/>
<dbReference type="PANTHER" id="PTHR44129">
    <property type="entry name" value="WD REPEAT-CONTAINING PROTEIN POP1"/>
    <property type="match status" value="1"/>
</dbReference>
<comment type="caution">
    <text evidence="6">The sequence shown here is derived from an EMBL/GenBank/DDBJ whole genome shotgun (WGS) entry which is preliminary data.</text>
</comment>
<feature type="transmembrane region" description="Helical" evidence="4">
    <location>
        <begin position="75"/>
        <end position="100"/>
    </location>
</feature>
<feature type="repeat" description="WD" evidence="3">
    <location>
        <begin position="242"/>
        <end position="274"/>
    </location>
</feature>
<feature type="repeat" description="WD" evidence="3">
    <location>
        <begin position="166"/>
        <end position="197"/>
    </location>
</feature>
<dbReference type="Proteomes" id="UP000004508">
    <property type="component" value="Unassembled WGS sequence"/>
</dbReference>
<keyword evidence="4" id="KW-0472">Membrane</keyword>
<feature type="domain" description="Zinc-ribbon" evidence="5">
    <location>
        <begin position="14"/>
        <end position="36"/>
    </location>
</feature>
<name>D6TDH2_KTERA</name>
<dbReference type="InterPro" id="IPR036322">
    <property type="entry name" value="WD40_repeat_dom_sf"/>
</dbReference>
<accession>D6TDH2</accession>
<dbReference type="Pfam" id="PF07676">
    <property type="entry name" value="PD40"/>
    <property type="match status" value="2"/>
</dbReference>
<keyword evidence="4" id="KW-0812">Transmembrane</keyword>
<dbReference type="AlphaFoldDB" id="D6TDH2"/>
<dbReference type="PROSITE" id="PS50294">
    <property type="entry name" value="WD_REPEATS_REGION"/>
    <property type="match status" value="2"/>
</dbReference>
<dbReference type="InterPro" id="IPR050349">
    <property type="entry name" value="WD_LIS1/nudF_dynein_reg"/>
</dbReference>
<keyword evidence="7" id="KW-1185">Reference proteome</keyword>
<dbReference type="CDD" id="cd00200">
    <property type="entry name" value="WD40"/>
    <property type="match status" value="1"/>
</dbReference>
<evidence type="ECO:0000259" key="5">
    <source>
        <dbReference type="Pfam" id="PF13240"/>
    </source>
</evidence>
<dbReference type="Pfam" id="PF13240">
    <property type="entry name" value="Zn_Ribbon_1"/>
    <property type="match status" value="1"/>
</dbReference>